<dbReference type="OrthoDB" id="192277at2"/>
<comment type="caution">
    <text evidence="1">The sequence shown here is derived from an EMBL/GenBank/DDBJ whole genome shotgun (WGS) entry which is preliminary data.</text>
</comment>
<proteinExistence type="predicted"/>
<keyword evidence="2" id="KW-1185">Reference proteome</keyword>
<dbReference type="EMBL" id="PIUM01000041">
    <property type="protein sequence ID" value="PKU21899.1"/>
    <property type="molecule type" value="Genomic_DNA"/>
</dbReference>
<name>A0A2N3PNC0_9PROT</name>
<evidence type="ECO:0000313" key="1">
    <source>
        <dbReference type="EMBL" id="PKU21899.1"/>
    </source>
</evidence>
<dbReference type="RefSeq" id="WP_101253232.1">
    <property type="nucleotide sequence ID" value="NZ_PIUM01000041.1"/>
</dbReference>
<evidence type="ECO:0000313" key="2">
    <source>
        <dbReference type="Proteomes" id="UP000233293"/>
    </source>
</evidence>
<organism evidence="1 2">
    <name type="scientific">Telmatospirillum siberiense</name>
    <dbReference type="NCBI Taxonomy" id="382514"/>
    <lineage>
        <taxon>Bacteria</taxon>
        <taxon>Pseudomonadati</taxon>
        <taxon>Pseudomonadota</taxon>
        <taxon>Alphaproteobacteria</taxon>
        <taxon>Rhodospirillales</taxon>
        <taxon>Rhodospirillaceae</taxon>
        <taxon>Telmatospirillum</taxon>
    </lineage>
</organism>
<dbReference type="InterPro" id="IPR006975">
    <property type="entry name" value="NifQ"/>
</dbReference>
<reference evidence="2" key="1">
    <citation type="submission" date="2017-12" db="EMBL/GenBank/DDBJ databases">
        <title>Draft genome sequence of Telmatospirillum siberiense 26-4b1T, an acidotolerant peatland alphaproteobacterium potentially involved in sulfur cycling.</title>
        <authorList>
            <person name="Hausmann B."/>
            <person name="Pjevac P."/>
            <person name="Schreck K."/>
            <person name="Herbold C.W."/>
            <person name="Daims H."/>
            <person name="Wagner M."/>
            <person name="Pester M."/>
            <person name="Loy A."/>
        </authorList>
    </citation>
    <scope>NUCLEOTIDE SEQUENCE [LARGE SCALE GENOMIC DNA]</scope>
    <source>
        <strain evidence="2">26-4b1</strain>
    </source>
</reference>
<protein>
    <submittedName>
        <fullName evidence="1">Hydrogenase</fullName>
    </submittedName>
</protein>
<dbReference type="Proteomes" id="UP000233293">
    <property type="component" value="Unassembled WGS sequence"/>
</dbReference>
<gene>
    <name evidence="1" type="ORF">CWS72_24210</name>
</gene>
<dbReference type="GO" id="GO:0009399">
    <property type="term" value="P:nitrogen fixation"/>
    <property type="evidence" value="ECO:0007669"/>
    <property type="project" value="InterPro"/>
</dbReference>
<sequence length="193" mass="21804">MSAPAAGAYGRLMAGGGHRDPFDRHVFACVLAAGLTQKEQTPWDFLGLSPAVLRLLLASYFPAAGIVVPMHARSADEEMIEEEDFRFLLLSYRARNVPEEEWLATIVARRAQAANHLWEDLGLTSRNDLNGLIRRHFPALFAMNDKNMRWKKFFYRMMCEQEGLRLCKSPNCQQCPDIGTCFEAESPLLRKAG</sequence>
<accession>A0A2N3PNC0</accession>
<dbReference type="Pfam" id="PF04891">
    <property type="entry name" value="NifQ"/>
    <property type="match status" value="1"/>
</dbReference>
<dbReference type="AlphaFoldDB" id="A0A2N3PNC0"/>
<dbReference type="GO" id="GO:0030151">
    <property type="term" value="F:molybdenum ion binding"/>
    <property type="evidence" value="ECO:0007669"/>
    <property type="project" value="InterPro"/>
</dbReference>